<sequence length="131" mass="14489">MLTCTFTAMPIHGLSCVERIERELGVGGCVDSSMDWLPMLHHLHAAPYPDHSSFPRRARLLPVLVYVRLDACRLALAGRRRLSEREQSVVQGLATTSSGFSFFTSSSQWLAALYSSPWALPQLMAIACGRP</sequence>
<accession>A0A8J5T1B3</accession>
<dbReference type="EMBL" id="JAAALK010000283">
    <property type="protein sequence ID" value="KAG8071935.1"/>
    <property type="molecule type" value="Genomic_DNA"/>
</dbReference>
<evidence type="ECO:0000313" key="2">
    <source>
        <dbReference type="Proteomes" id="UP000729402"/>
    </source>
</evidence>
<organism evidence="1 2">
    <name type="scientific">Zizania palustris</name>
    <name type="common">Northern wild rice</name>
    <dbReference type="NCBI Taxonomy" id="103762"/>
    <lineage>
        <taxon>Eukaryota</taxon>
        <taxon>Viridiplantae</taxon>
        <taxon>Streptophyta</taxon>
        <taxon>Embryophyta</taxon>
        <taxon>Tracheophyta</taxon>
        <taxon>Spermatophyta</taxon>
        <taxon>Magnoliopsida</taxon>
        <taxon>Liliopsida</taxon>
        <taxon>Poales</taxon>
        <taxon>Poaceae</taxon>
        <taxon>BOP clade</taxon>
        <taxon>Oryzoideae</taxon>
        <taxon>Oryzeae</taxon>
        <taxon>Zizaniinae</taxon>
        <taxon>Zizania</taxon>
    </lineage>
</organism>
<dbReference type="Proteomes" id="UP000729402">
    <property type="component" value="Unassembled WGS sequence"/>
</dbReference>
<keyword evidence="2" id="KW-1185">Reference proteome</keyword>
<comment type="caution">
    <text evidence="1">The sequence shown here is derived from an EMBL/GenBank/DDBJ whole genome shotgun (WGS) entry which is preliminary data.</text>
</comment>
<protein>
    <submittedName>
        <fullName evidence="1">Uncharacterized protein</fullName>
    </submittedName>
</protein>
<dbReference type="AlphaFoldDB" id="A0A8J5T1B3"/>
<gene>
    <name evidence="1" type="ORF">GUJ93_ZPchr0006g43208</name>
</gene>
<evidence type="ECO:0000313" key="1">
    <source>
        <dbReference type="EMBL" id="KAG8071935.1"/>
    </source>
</evidence>
<reference evidence="1" key="2">
    <citation type="submission" date="2021-02" db="EMBL/GenBank/DDBJ databases">
        <authorList>
            <person name="Kimball J.A."/>
            <person name="Haas M.W."/>
            <person name="Macchietto M."/>
            <person name="Kono T."/>
            <person name="Duquette J."/>
            <person name="Shao M."/>
        </authorList>
    </citation>
    <scope>NUCLEOTIDE SEQUENCE</scope>
    <source>
        <tissue evidence="1">Fresh leaf tissue</tissue>
    </source>
</reference>
<name>A0A8J5T1B3_ZIZPA</name>
<reference evidence="1" key="1">
    <citation type="journal article" date="2021" name="bioRxiv">
        <title>Whole Genome Assembly and Annotation of Northern Wild Rice, Zizania palustris L., Supports a Whole Genome Duplication in the Zizania Genus.</title>
        <authorList>
            <person name="Haas M."/>
            <person name="Kono T."/>
            <person name="Macchietto M."/>
            <person name="Millas R."/>
            <person name="McGilp L."/>
            <person name="Shao M."/>
            <person name="Duquette J."/>
            <person name="Hirsch C.N."/>
            <person name="Kimball J."/>
        </authorList>
    </citation>
    <scope>NUCLEOTIDE SEQUENCE</scope>
    <source>
        <tissue evidence="1">Fresh leaf tissue</tissue>
    </source>
</reference>
<proteinExistence type="predicted"/>